<accession>A0A3P8BY31</accession>
<protein>
    <submittedName>
        <fullName evidence="1">Uncharacterized protein</fullName>
    </submittedName>
</protein>
<dbReference type="EMBL" id="UZAL01001355">
    <property type="protein sequence ID" value="VDO76852.1"/>
    <property type="molecule type" value="Genomic_DNA"/>
</dbReference>
<gene>
    <name evidence="1" type="ORF">SMTD_LOCUS1272</name>
</gene>
<organism evidence="1 2">
    <name type="scientific">Schistosoma mattheei</name>
    <dbReference type="NCBI Taxonomy" id="31246"/>
    <lineage>
        <taxon>Eukaryota</taxon>
        <taxon>Metazoa</taxon>
        <taxon>Spiralia</taxon>
        <taxon>Lophotrochozoa</taxon>
        <taxon>Platyhelminthes</taxon>
        <taxon>Trematoda</taxon>
        <taxon>Digenea</taxon>
        <taxon>Strigeidida</taxon>
        <taxon>Schistosomatoidea</taxon>
        <taxon>Schistosomatidae</taxon>
        <taxon>Schistosoma</taxon>
    </lineage>
</organism>
<dbReference type="AlphaFoldDB" id="A0A3P8BY31"/>
<reference evidence="1 2" key="1">
    <citation type="submission" date="2018-11" db="EMBL/GenBank/DDBJ databases">
        <authorList>
            <consortium name="Pathogen Informatics"/>
        </authorList>
    </citation>
    <scope>NUCLEOTIDE SEQUENCE [LARGE SCALE GENOMIC DNA]</scope>
    <source>
        <strain>Denwood</strain>
        <strain evidence="2">Zambia</strain>
    </source>
</reference>
<evidence type="ECO:0000313" key="2">
    <source>
        <dbReference type="Proteomes" id="UP000269396"/>
    </source>
</evidence>
<proteinExistence type="predicted"/>
<dbReference type="Proteomes" id="UP000269396">
    <property type="component" value="Unassembled WGS sequence"/>
</dbReference>
<evidence type="ECO:0000313" key="1">
    <source>
        <dbReference type="EMBL" id="VDO76852.1"/>
    </source>
</evidence>
<keyword evidence="2" id="KW-1185">Reference proteome</keyword>
<name>A0A3P8BY31_9TREM</name>
<sequence>MRFTSNCFEFFFSNVFPAHQYYSQYQCSCQATDNKKSQLFSLSTNLKPTDFDEDFIFQTNYTTTFAEQTIESHVGFIELPENEHESYFKFNIIGYSLLKDVQIGVVFVEGGQAGSRTNANIEETSVQAFPGINVGSDLWSIPVYKYELQDVWPDSVDNSVISVTWSMPKALSAAKSPSVIKDVFRALIITSSGVNTVRAWVWERDSHLLDIRAYHQLDENNVDNQLKILTLQRSGCSSRETEDEVVASVQIKGLYKTMIMI</sequence>